<name>A0A345CSE0_9GAMM</name>
<accession>A0A345CSE0</accession>
<evidence type="ECO:0000313" key="1">
    <source>
        <dbReference type="EMBL" id="AXF76357.1"/>
    </source>
</evidence>
<dbReference type="Proteomes" id="UP000264980">
    <property type="component" value="Chromosome"/>
</dbReference>
<organism evidence="1 2">
    <name type="scientific">Erwinia tracheiphila</name>
    <dbReference type="NCBI Taxonomy" id="65700"/>
    <lineage>
        <taxon>Bacteria</taxon>
        <taxon>Pseudomonadati</taxon>
        <taxon>Pseudomonadota</taxon>
        <taxon>Gammaproteobacteria</taxon>
        <taxon>Enterobacterales</taxon>
        <taxon>Erwiniaceae</taxon>
        <taxon>Erwinia</taxon>
    </lineage>
</organism>
<sequence>MEGYQAVSSELKALYPDAIIKTIDKVTEDQACPALIDFEALAEQGKPVSGAITTGTCDHAALYDANKFQQLVNDPTIDVIVRGVRGYPNVASYPQMFGWIDAENGLIRTI</sequence>
<protein>
    <submittedName>
        <fullName evidence="1">Uncharacterized protein</fullName>
    </submittedName>
</protein>
<proteinExistence type="predicted"/>
<dbReference type="AlphaFoldDB" id="A0A345CSE0"/>
<gene>
    <name evidence="1" type="ORF">AV903_10340</name>
</gene>
<dbReference type="EMBL" id="CP013970">
    <property type="protein sequence ID" value="AXF76357.1"/>
    <property type="molecule type" value="Genomic_DNA"/>
</dbReference>
<reference evidence="1 2" key="1">
    <citation type="submission" date="2016-01" db="EMBL/GenBank/DDBJ databases">
        <authorList>
            <person name="Oliw E.H."/>
        </authorList>
    </citation>
    <scope>NUCLEOTIDE SEQUENCE [LARGE SCALE GENOMIC DNA]</scope>
    <source>
        <strain evidence="1 2">MDcuke</strain>
    </source>
</reference>
<evidence type="ECO:0000313" key="2">
    <source>
        <dbReference type="Proteomes" id="UP000264980"/>
    </source>
</evidence>